<dbReference type="STRING" id="1265309.K529_012975"/>
<feature type="compositionally biased region" description="Low complexity" evidence="1">
    <location>
        <begin position="230"/>
        <end position="246"/>
    </location>
</feature>
<feature type="region of interest" description="Disordered" evidence="1">
    <location>
        <begin position="230"/>
        <end position="266"/>
    </location>
</feature>
<evidence type="ECO:0008006" key="4">
    <source>
        <dbReference type="Google" id="ProtNLM"/>
    </source>
</evidence>
<organism evidence="2 3">
    <name type="scientific">Tritonibacter mobilis F1926</name>
    <dbReference type="NCBI Taxonomy" id="1265309"/>
    <lineage>
        <taxon>Bacteria</taxon>
        <taxon>Pseudomonadati</taxon>
        <taxon>Pseudomonadota</taxon>
        <taxon>Alphaproteobacteria</taxon>
        <taxon>Rhodobacterales</taxon>
        <taxon>Paracoccaceae</taxon>
        <taxon>Tritonibacter</taxon>
    </lineage>
</organism>
<reference evidence="2 3" key="1">
    <citation type="journal article" date="2016" name="ISME J.">
        <title>Global occurrence and heterogeneity of the Roseobacter-clade species Ruegeria mobilis.</title>
        <authorList>
            <person name="Sonnenschein E."/>
            <person name="Gram L."/>
        </authorList>
    </citation>
    <scope>NUCLEOTIDE SEQUENCE [LARGE SCALE GENOMIC DNA]</scope>
    <source>
        <strain evidence="2 3">F1926</strain>
    </source>
</reference>
<evidence type="ECO:0000313" key="2">
    <source>
        <dbReference type="EMBL" id="ANP41685.1"/>
    </source>
</evidence>
<evidence type="ECO:0000256" key="1">
    <source>
        <dbReference type="SAM" id="MobiDB-lite"/>
    </source>
</evidence>
<dbReference type="OrthoDB" id="7829925at2"/>
<evidence type="ECO:0000313" key="3">
    <source>
        <dbReference type="Proteomes" id="UP000013243"/>
    </source>
</evidence>
<dbReference type="EMBL" id="CP015230">
    <property type="protein sequence ID" value="ANP41685.1"/>
    <property type="molecule type" value="Genomic_DNA"/>
</dbReference>
<proteinExistence type="predicted"/>
<gene>
    <name evidence="2" type="ORF">K529_012975</name>
</gene>
<accession>A0A1B1A528</accession>
<name>A0A1B1A528_9RHOB</name>
<dbReference type="AlphaFoldDB" id="A0A1B1A528"/>
<protein>
    <recommendedName>
        <fullName evidence="4">Lipoprotein</fullName>
    </recommendedName>
</protein>
<dbReference type="Proteomes" id="UP000013243">
    <property type="component" value="Chromosome"/>
</dbReference>
<sequence length="266" mass="27992">MTRTPTDITPFLGRLRRMVTRGPSLRRLGLMMLAPLLLAGCMEGNRLAFAPPGEDLSRPSSSRGRALTAVFGDGQLILAAPSGFCFDAQMEQHTGSGGFALLARCERMSSFGRFRSGDGAMLTATVGAVTADTPAPSADALRSAFTAARNPARVLEIRGGDDMPLIKLYMDGHSAEGASGTHWRGAFLVHGHMVSVALYAPEGSGYLGERGARLIREFMRATRNATLLAETTTPPAAPGAAAPQETARPRTRGGTALARATPAPQQ</sequence>
<dbReference type="GeneID" id="28250763"/>
<dbReference type="KEGG" id="rmb:K529_012975"/>
<dbReference type="RefSeq" id="WP_046002870.1">
    <property type="nucleotide sequence ID" value="NZ_CP015230.1"/>
</dbReference>